<protein>
    <recommendedName>
        <fullName evidence="2">3-carboxy-cis,cis-muconate cycloisomerase</fullName>
        <ecNumber evidence="2">5.5.1.2</ecNumber>
    </recommendedName>
</protein>
<dbReference type="PANTHER" id="PTHR43172">
    <property type="entry name" value="ADENYLOSUCCINATE LYASE"/>
    <property type="match status" value="1"/>
</dbReference>
<gene>
    <name evidence="4" type="ORF">C7I84_02410</name>
</gene>
<dbReference type="InterPro" id="IPR022761">
    <property type="entry name" value="Fumarate_lyase_N"/>
</dbReference>
<evidence type="ECO:0000313" key="5">
    <source>
        <dbReference type="Proteomes" id="UP000241229"/>
    </source>
</evidence>
<feature type="domain" description="Fumarate lyase N-terminal" evidence="3">
    <location>
        <begin position="34"/>
        <end position="289"/>
    </location>
</feature>
<dbReference type="InterPro" id="IPR008948">
    <property type="entry name" value="L-Aspartase-like"/>
</dbReference>
<dbReference type="InterPro" id="IPR000362">
    <property type="entry name" value="Fumarate_lyase_fam"/>
</dbReference>
<comment type="caution">
    <text evidence="4">The sequence shown here is derived from an EMBL/GenBank/DDBJ whole genome shotgun (WGS) entry which is preliminary data.</text>
</comment>
<accession>A0A2P7SRX0</accession>
<dbReference type="PANTHER" id="PTHR43172:SF2">
    <property type="entry name" value="ADENYLOSUCCINATE LYASE C-TERMINAL DOMAIN-CONTAINING PROTEIN"/>
    <property type="match status" value="1"/>
</dbReference>
<comment type="similarity">
    <text evidence="1">Belongs to the class-II fumarase/aspartase family.</text>
</comment>
<proteinExistence type="inferred from homology"/>
<evidence type="ECO:0000256" key="1">
    <source>
        <dbReference type="ARBA" id="ARBA00034772"/>
    </source>
</evidence>
<dbReference type="GO" id="GO:0047472">
    <property type="term" value="F:3-carboxy-cis,cis-muconate cycloisomerase activity"/>
    <property type="evidence" value="ECO:0007669"/>
    <property type="project" value="UniProtKB-UniRule"/>
</dbReference>
<evidence type="ECO:0000313" key="4">
    <source>
        <dbReference type="EMBL" id="PSJ65220.1"/>
    </source>
</evidence>
<dbReference type="Proteomes" id="UP000241229">
    <property type="component" value="Unassembled WGS sequence"/>
</dbReference>
<dbReference type="EMBL" id="PXYK01000002">
    <property type="protein sequence ID" value="PSJ65220.1"/>
    <property type="molecule type" value="Genomic_DNA"/>
</dbReference>
<dbReference type="OrthoDB" id="9768878at2"/>
<dbReference type="NCBIfam" id="TIGR02426">
    <property type="entry name" value="protocat_pcaB"/>
    <property type="match status" value="1"/>
</dbReference>
<keyword evidence="5" id="KW-1185">Reference proteome</keyword>
<dbReference type="SUPFAM" id="SSF48557">
    <property type="entry name" value="L-aspartase-like"/>
    <property type="match status" value="1"/>
</dbReference>
<dbReference type="NCBIfam" id="NF004631">
    <property type="entry name" value="PRK05975.1"/>
    <property type="match status" value="1"/>
</dbReference>
<dbReference type="InterPro" id="IPR012789">
    <property type="entry name" value="Protocat_PcaB-like"/>
</dbReference>
<keyword evidence="4" id="KW-0413">Isomerase</keyword>
<dbReference type="Pfam" id="PF00206">
    <property type="entry name" value="Lyase_1"/>
    <property type="match status" value="1"/>
</dbReference>
<reference evidence="4 5" key="1">
    <citation type="submission" date="2018-03" db="EMBL/GenBank/DDBJ databases">
        <title>The draft genome of Mesorhizobium sp. 6GN-30.</title>
        <authorList>
            <person name="Liu L."/>
            <person name="Li L."/>
            <person name="Wang T."/>
            <person name="Zhang X."/>
            <person name="Liang L."/>
        </authorList>
    </citation>
    <scope>NUCLEOTIDE SEQUENCE [LARGE SCALE GENOMIC DNA]</scope>
    <source>
        <strain evidence="4 5">6GN30</strain>
    </source>
</reference>
<organism evidence="4 5">
    <name type="scientific">Kumtagia ephedrae</name>
    <dbReference type="NCBI Taxonomy" id="2116701"/>
    <lineage>
        <taxon>Bacteria</taxon>
        <taxon>Pseudomonadati</taxon>
        <taxon>Pseudomonadota</taxon>
        <taxon>Alphaproteobacteria</taxon>
        <taxon>Hyphomicrobiales</taxon>
        <taxon>Phyllobacteriaceae</taxon>
        <taxon>Kumtagia</taxon>
    </lineage>
</organism>
<dbReference type="RefSeq" id="WP_106770560.1">
    <property type="nucleotide sequence ID" value="NZ_PXYK01000002.1"/>
</dbReference>
<evidence type="ECO:0000259" key="3">
    <source>
        <dbReference type="Pfam" id="PF00206"/>
    </source>
</evidence>
<sequence length="353" mass="37134">MISPFDHPLLAGLLGDAEMAALLGIEAELAAMLRFEAALAEAEAELGLVPAESGSAIAATLAGFRPDIEALGEGTARDGVVVPELVRQIRQAVGEPHSNHVHFGATSQDVVDTAMVLRAGACLDLLEARLAALASDFGDLARRLGDRPLTGRTRMQAAIPIRAGDRIESWRAPILRHLERLQAVRSSLAVVQFGGAAGTLDGFGDKGPALRSALAARLGLADAPQWQSQRDRFADLAGWLSLVSGTLGKFGQDVALMAQAGEVELAGGGSSSAMEHKRNPVDAEMLVTLARYNAVQLSGMHHALVHEQERSGAAWTLEWMILPQMLMSAGASTRLAITLIGRIEAMGSQPPAS</sequence>
<name>A0A2P7SRX0_9HYPH</name>
<dbReference type="AlphaFoldDB" id="A0A2P7SRX0"/>
<evidence type="ECO:0000256" key="2">
    <source>
        <dbReference type="NCBIfam" id="TIGR02426"/>
    </source>
</evidence>
<dbReference type="Gene3D" id="1.20.200.10">
    <property type="entry name" value="Fumarase/aspartase (Central domain)"/>
    <property type="match status" value="1"/>
</dbReference>
<dbReference type="EC" id="5.5.1.2" evidence="2"/>
<dbReference type="GO" id="GO:0019619">
    <property type="term" value="P:3,4-dihydroxybenzoate catabolic process"/>
    <property type="evidence" value="ECO:0007669"/>
    <property type="project" value="InterPro"/>
</dbReference>
<dbReference type="PRINTS" id="PR00149">
    <property type="entry name" value="FUMRATELYASE"/>
</dbReference>